<evidence type="ECO:0000256" key="6">
    <source>
        <dbReference type="ARBA" id="ARBA00022840"/>
    </source>
</evidence>
<dbReference type="SMART" id="SM00387">
    <property type="entry name" value="HATPase_c"/>
    <property type="match status" value="1"/>
</dbReference>
<dbReference type="EMBL" id="BAAABV010000036">
    <property type="protein sequence ID" value="GAA0324896.1"/>
    <property type="molecule type" value="Genomic_DNA"/>
</dbReference>
<comment type="similarity">
    <text evidence="3">Belongs to the type II topoisomerase GyrB family.</text>
</comment>
<evidence type="ECO:0000256" key="5">
    <source>
        <dbReference type="ARBA" id="ARBA00022741"/>
    </source>
</evidence>
<comment type="caution">
    <text evidence="11">The sequence shown here is derived from an EMBL/GenBank/DDBJ whole genome shotgun (WGS) entry which is preliminary data.</text>
</comment>
<proteinExistence type="inferred from homology"/>
<evidence type="ECO:0000256" key="9">
    <source>
        <dbReference type="ARBA" id="ARBA00023235"/>
    </source>
</evidence>
<evidence type="ECO:0000256" key="8">
    <source>
        <dbReference type="ARBA" id="ARBA00023125"/>
    </source>
</evidence>
<dbReference type="PANTHER" id="PTHR45866">
    <property type="entry name" value="DNA GYRASE/TOPOISOMERASE SUBUNIT B"/>
    <property type="match status" value="1"/>
</dbReference>
<dbReference type="SUPFAM" id="SSF55874">
    <property type="entry name" value="ATPase domain of HSP90 chaperone/DNA topoisomerase II/histidine kinase"/>
    <property type="match status" value="1"/>
</dbReference>
<evidence type="ECO:0000256" key="3">
    <source>
        <dbReference type="ARBA" id="ARBA00010708"/>
    </source>
</evidence>
<dbReference type="InterPro" id="IPR020568">
    <property type="entry name" value="Ribosomal_Su5_D2-typ_SF"/>
</dbReference>
<keyword evidence="9" id="KW-0413">Isomerase</keyword>
<keyword evidence="8" id="KW-0238">DNA-binding</keyword>
<comment type="catalytic activity">
    <reaction evidence="1">
        <text>ATP-dependent breakage, passage and rejoining of double-stranded DNA.</text>
        <dbReference type="EC" id="5.6.2.2"/>
    </reaction>
</comment>
<dbReference type="InterPro" id="IPR003594">
    <property type="entry name" value="HATPase_dom"/>
</dbReference>
<evidence type="ECO:0000256" key="2">
    <source>
        <dbReference type="ARBA" id="ARBA00001946"/>
    </source>
</evidence>
<keyword evidence="7" id="KW-0799">Topoisomerase</keyword>
<protein>
    <recommendedName>
        <fullName evidence="4">DNA topoisomerase (ATP-hydrolyzing)</fullName>
        <ecNumber evidence="4">5.6.2.2</ecNumber>
    </recommendedName>
</protein>
<evidence type="ECO:0000256" key="7">
    <source>
        <dbReference type="ARBA" id="ARBA00023029"/>
    </source>
</evidence>
<dbReference type="InterPro" id="IPR013506">
    <property type="entry name" value="Topo_IIA_bsu_dom2"/>
</dbReference>
<dbReference type="RefSeq" id="WP_344170064.1">
    <property type="nucleotide sequence ID" value="NZ_BAAABV010000036.1"/>
</dbReference>
<dbReference type="Gene3D" id="3.30.565.10">
    <property type="entry name" value="Histidine kinase-like ATPase, C-terminal domain"/>
    <property type="match status" value="1"/>
</dbReference>
<evidence type="ECO:0000313" key="11">
    <source>
        <dbReference type="EMBL" id="GAA0324896.1"/>
    </source>
</evidence>
<accession>A0ABP3FVI4</accession>
<dbReference type="CDD" id="cd00822">
    <property type="entry name" value="TopoII_Trans_DNA_gyrase"/>
    <property type="match status" value="1"/>
</dbReference>
<dbReference type="EC" id="5.6.2.2" evidence="4"/>
<dbReference type="InterPro" id="IPR000565">
    <property type="entry name" value="Topo_IIA_B"/>
</dbReference>
<name>A0ABP3FVI4_9ACTN</name>
<sequence length="396" mass="43804">MTETSNSSQSSNAYEYSASHIQVLEDHEAIRKRPGMYIGSAGERGLHQMVYEVVGHALDEHLAGHADSVDVTITAEGGIRVSDNGRGLPVEMDDSTGKSALERELTELSFKSEPRVGYRVAGGLSGLGLCVVNALSSRLTVEVHRDGHRWTQEYAKGVPTTALTKNEETDQHGTTIAFLPDADVFETTRYSFATLSERFQELAFLNGGLAVSLTDERPERPVRHHHTDGLRAFVVRLNPYPASLVHSPAIAFESENEDKTILVQVAMQWDTWSPGELHSFANNTRTHEGGTHEEGFRTALTGLVNEYARQQGQLSADDEDITISAVHDGLTAVVSVTLAHPLFEGCTRTRLGNPEANTYVQEAVREHLTHWLDHHPKEATSIIRHILDTPHRHRCR</sequence>
<organism evidence="11 12">
    <name type="scientific">Streptomyces polychromogenes</name>
    <dbReference type="NCBI Taxonomy" id="67342"/>
    <lineage>
        <taxon>Bacteria</taxon>
        <taxon>Bacillati</taxon>
        <taxon>Actinomycetota</taxon>
        <taxon>Actinomycetes</taxon>
        <taxon>Kitasatosporales</taxon>
        <taxon>Streptomycetaceae</taxon>
        <taxon>Streptomyces</taxon>
    </lineage>
</organism>
<dbReference type="InterPro" id="IPR001241">
    <property type="entry name" value="Topo_IIA"/>
</dbReference>
<dbReference type="Pfam" id="PF02518">
    <property type="entry name" value="HATPase_c"/>
    <property type="match status" value="1"/>
</dbReference>
<comment type="cofactor">
    <cofactor evidence="2">
        <name>Mg(2+)</name>
        <dbReference type="ChEBI" id="CHEBI:18420"/>
    </cofactor>
</comment>
<evidence type="ECO:0000256" key="1">
    <source>
        <dbReference type="ARBA" id="ARBA00000185"/>
    </source>
</evidence>
<feature type="domain" description="Histidine kinase/HSP90-like ATPase" evidence="10">
    <location>
        <begin position="41"/>
        <end position="184"/>
    </location>
</feature>
<dbReference type="InterPro" id="IPR014721">
    <property type="entry name" value="Ribsml_uS5_D2-typ_fold_subgr"/>
</dbReference>
<dbReference type="InterPro" id="IPR036890">
    <property type="entry name" value="HATPase_C_sf"/>
</dbReference>
<dbReference type="SMART" id="SM00433">
    <property type="entry name" value="TOP2c"/>
    <property type="match status" value="1"/>
</dbReference>
<evidence type="ECO:0000259" key="10">
    <source>
        <dbReference type="SMART" id="SM00387"/>
    </source>
</evidence>
<keyword evidence="12" id="KW-1185">Reference proteome</keyword>
<evidence type="ECO:0000256" key="4">
    <source>
        <dbReference type="ARBA" id="ARBA00012895"/>
    </source>
</evidence>
<dbReference type="Gene3D" id="3.30.230.10">
    <property type="match status" value="1"/>
</dbReference>
<gene>
    <name evidence="11" type="ORF">GCM10010302_75050</name>
</gene>
<dbReference type="Proteomes" id="UP001501867">
    <property type="component" value="Unassembled WGS sequence"/>
</dbReference>
<dbReference type="SUPFAM" id="SSF54211">
    <property type="entry name" value="Ribosomal protein S5 domain 2-like"/>
    <property type="match status" value="1"/>
</dbReference>
<evidence type="ECO:0000313" key="12">
    <source>
        <dbReference type="Proteomes" id="UP001501867"/>
    </source>
</evidence>
<reference evidence="12" key="1">
    <citation type="journal article" date="2019" name="Int. J. Syst. Evol. Microbiol.">
        <title>The Global Catalogue of Microorganisms (GCM) 10K type strain sequencing project: providing services to taxonomists for standard genome sequencing and annotation.</title>
        <authorList>
            <consortium name="The Broad Institute Genomics Platform"/>
            <consortium name="The Broad Institute Genome Sequencing Center for Infectious Disease"/>
            <person name="Wu L."/>
            <person name="Ma J."/>
        </authorList>
    </citation>
    <scope>NUCLEOTIDE SEQUENCE [LARGE SCALE GENOMIC DNA]</scope>
    <source>
        <strain evidence="12">JCM 4505</strain>
    </source>
</reference>
<dbReference type="Pfam" id="PF00204">
    <property type="entry name" value="DNA_gyraseB"/>
    <property type="match status" value="1"/>
</dbReference>
<keyword evidence="6" id="KW-0067">ATP-binding</keyword>
<keyword evidence="5" id="KW-0547">Nucleotide-binding</keyword>
<dbReference type="PRINTS" id="PR01159">
    <property type="entry name" value="DNAGYRASEB"/>
</dbReference>
<dbReference type="PRINTS" id="PR00418">
    <property type="entry name" value="TPI2FAMILY"/>
</dbReference>
<dbReference type="PANTHER" id="PTHR45866:SF1">
    <property type="entry name" value="DNA GYRASE SUBUNIT B, MITOCHONDRIAL"/>
    <property type="match status" value="1"/>
</dbReference>